<accession>A0A3G4ZTW8</accession>
<keyword evidence="1" id="KW-1133">Transmembrane helix</keyword>
<gene>
    <name evidence="2" type="ORF">Edafosvirus10_23</name>
</gene>
<keyword evidence="1" id="KW-0472">Membrane</keyword>
<organism evidence="2">
    <name type="scientific">Edafosvirus sp</name>
    <dbReference type="NCBI Taxonomy" id="2487765"/>
    <lineage>
        <taxon>Viruses</taxon>
        <taxon>Varidnaviria</taxon>
        <taxon>Bamfordvirae</taxon>
        <taxon>Nucleocytoviricota</taxon>
        <taxon>Megaviricetes</taxon>
        <taxon>Imitervirales</taxon>
        <taxon>Mimiviridae</taxon>
        <taxon>Klosneuvirinae</taxon>
    </lineage>
</organism>
<dbReference type="SUPFAM" id="SSF53474">
    <property type="entry name" value="alpha/beta-Hydrolases"/>
    <property type="match status" value="1"/>
</dbReference>
<evidence type="ECO:0000256" key="1">
    <source>
        <dbReference type="SAM" id="Phobius"/>
    </source>
</evidence>
<dbReference type="PANTHER" id="PTHR37471:SF1">
    <property type="entry name" value="AB HYDROLASE-1 DOMAIN-CONTAINING PROTEIN"/>
    <property type="match status" value="1"/>
</dbReference>
<dbReference type="PANTHER" id="PTHR37471">
    <property type="entry name" value="UNNAMED PRODUCT"/>
    <property type="match status" value="1"/>
</dbReference>
<keyword evidence="1" id="KW-0812">Transmembrane</keyword>
<dbReference type="EMBL" id="MK072075">
    <property type="protein sequence ID" value="AYV78348.1"/>
    <property type="molecule type" value="Genomic_DNA"/>
</dbReference>
<dbReference type="InterPro" id="IPR029058">
    <property type="entry name" value="AB_hydrolase_fold"/>
</dbReference>
<sequence length="456" mass="54938">MALDKTNIIKYIKLMKYILPIYCLYKYNKQIMGMKKYIKFQYFLGIFVSLEFIAYLHYLYYKRLMSKKKYYDITFDYEFTKNNLLQMSSTELIDFIKNTITQDKRYLKPIPIEKIPRKTMLKWIISVIYLKYIKIKELDTVKLNESHELLTKIEDKLNIQFENKNDNKNIYVLNYGINDLVSIYKPILFYSISYIIKNMFYQILLRNNFKIHICKKSGIKTVYKLSIEKKKTVVFFHGLGYGPVPYITHILNLSAEYNVIVPIFPNISNIEFAENWPEANMWREWFKNMIDEIVSDRKDINIISHSFGTFIAGTLINDEKINLMINKRIFIEPVCLYEKYYKINGYIYDPGKGSSYLMDLAMRWLIYSDIHVTHICLRELYGPNYWIYNYKTMDKDKNLFVFSRKDQIIPIEISNKIIENNIKCLIIDDVYHGYLYFDEKYKTTLENIYDFIKKDL</sequence>
<name>A0A3G4ZTW8_9VIRU</name>
<feature type="transmembrane region" description="Helical" evidence="1">
    <location>
        <begin position="42"/>
        <end position="61"/>
    </location>
</feature>
<dbReference type="GO" id="GO:0016787">
    <property type="term" value="F:hydrolase activity"/>
    <property type="evidence" value="ECO:0007669"/>
    <property type="project" value="UniProtKB-KW"/>
</dbReference>
<reference evidence="2" key="1">
    <citation type="submission" date="2018-10" db="EMBL/GenBank/DDBJ databases">
        <title>Hidden diversity of soil giant viruses.</title>
        <authorList>
            <person name="Schulz F."/>
            <person name="Alteio L."/>
            <person name="Goudeau D."/>
            <person name="Ryan E.M."/>
            <person name="Malmstrom R.R."/>
            <person name="Blanchard J."/>
            <person name="Woyke T."/>
        </authorList>
    </citation>
    <scope>NUCLEOTIDE SEQUENCE</scope>
    <source>
        <strain evidence="2">EDV1</strain>
    </source>
</reference>
<keyword evidence="2" id="KW-0378">Hydrolase</keyword>
<evidence type="ECO:0000313" key="2">
    <source>
        <dbReference type="EMBL" id="AYV78348.1"/>
    </source>
</evidence>
<protein>
    <submittedName>
        <fullName evidence="2">Alpha/beta hydrolase fold</fullName>
    </submittedName>
</protein>
<dbReference type="Gene3D" id="3.40.50.1820">
    <property type="entry name" value="alpha/beta hydrolase"/>
    <property type="match status" value="1"/>
</dbReference>
<proteinExistence type="predicted"/>